<evidence type="ECO:0000256" key="4">
    <source>
        <dbReference type="ARBA" id="ARBA00022727"/>
    </source>
</evidence>
<reference evidence="11 12" key="1">
    <citation type="journal article" date="2008" name="Nature">
        <title>The genome of the choanoflagellate Monosiga brevicollis and the origin of metazoans.</title>
        <authorList>
            <consortium name="JGI Sequencing"/>
            <person name="King N."/>
            <person name="Westbrook M.J."/>
            <person name="Young S.L."/>
            <person name="Kuo A."/>
            <person name="Abedin M."/>
            <person name="Chapman J."/>
            <person name="Fairclough S."/>
            <person name="Hellsten U."/>
            <person name="Isogai Y."/>
            <person name="Letunic I."/>
            <person name="Marr M."/>
            <person name="Pincus D."/>
            <person name="Putnam N."/>
            <person name="Rokas A."/>
            <person name="Wright K.J."/>
            <person name="Zuzow R."/>
            <person name="Dirks W."/>
            <person name="Good M."/>
            <person name="Goodstein D."/>
            <person name="Lemons D."/>
            <person name="Li W."/>
            <person name="Lyons J.B."/>
            <person name="Morris A."/>
            <person name="Nichols S."/>
            <person name="Richter D.J."/>
            <person name="Salamov A."/>
            <person name="Bork P."/>
            <person name="Lim W.A."/>
            <person name="Manning G."/>
            <person name="Miller W.T."/>
            <person name="McGinnis W."/>
            <person name="Shapiro H."/>
            <person name="Tjian R."/>
            <person name="Grigoriev I.V."/>
            <person name="Rokhsar D."/>
        </authorList>
    </citation>
    <scope>NUCLEOTIDE SEQUENCE [LARGE SCALE GENOMIC DNA]</scope>
    <source>
        <strain evidence="12">MX1 / ATCC 50154</strain>
    </source>
</reference>
<feature type="domain" description="CMP/dCMP-type deaminase" evidence="10">
    <location>
        <begin position="27"/>
        <end position="158"/>
    </location>
</feature>
<evidence type="ECO:0000256" key="9">
    <source>
        <dbReference type="SAM" id="MobiDB-lite"/>
    </source>
</evidence>
<sequence>MSSATRDEVQPQREGHGGGGGREDYLPWDDYFMAVAFLSAKRSKDPNTQIGSCIVNAANKIVGIGYNGMPRGCDDDALPWAREGPSVLDTKYPYVCNAEMNAILNKNSASLRGCRMYTAFFPNSESAKLIIQAGITEVLYTVDRYAERPEYQAARRLFALAKVHCRQHTPLCSEITLDFDAVEFQASRQASTASSVPTCDEVDAPSVKPIAAQFAQTTLQSD</sequence>
<dbReference type="GO" id="GO:0006231">
    <property type="term" value="P:dTMP biosynthetic process"/>
    <property type="evidence" value="ECO:0000318"/>
    <property type="project" value="GO_Central"/>
</dbReference>
<dbReference type="PANTHER" id="PTHR11086">
    <property type="entry name" value="DEOXYCYTIDYLATE DEAMINASE-RELATED"/>
    <property type="match status" value="1"/>
</dbReference>
<name>A9V3W2_MONBE</name>
<dbReference type="AlphaFoldDB" id="A9V3W2"/>
<dbReference type="FunCoup" id="A9V3W2">
    <property type="interactions" value="495"/>
</dbReference>
<dbReference type="PROSITE" id="PS51747">
    <property type="entry name" value="CYT_DCMP_DEAMINASES_2"/>
    <property type="match status" value="1"/>
</dbReference>
<evidence type="ECO:0000256" key="3">
    <source>
        <dbReference type="ARBA" id="ARBA00022723"/>
    </source>
</evidence>
<evidence type="ECO:0000313" key="12">
    <source>
        <dbReference type="Proteomes" id="UP000001357"/>
    </source>
</evidence>
<dbReference type="Gene3D" id="3.40.140.10">
    <property type="entry name" value="Cytidine Deaminase, domain 2"/>
    <property type="match status" value="1"/>
</dbReference>
<dbReference type="Pfam" id="PF00383">
    <property type="entry name" value="dCMP_cyt_deam_1"/>
    <property type="match status" value="1"/>
</dbReference>
<dbReference type="InterPro" id="IPR002125">
    <property type="entry name" value="CMP_dCMP_dom"/>
</dbReference>
<comment type="similarity">
    <text evidence="2">Belongs to the cytidine and deoxycytidylate deaminase family.</text>
</comment>
<protein>
    <recommendedName>
        <fullName evidence="8">dCMP deaminase</fullName>
        <ecNumber evidence="7">3.5.4.12</ecNumber>
    </recommendedName>
    <alternativeName>
        <fullName evidence="8">dCMP deaminase</fullName>
    </alternativeName>
</protein>
<dbReference type="InterPro" id="IPR035105">
    <property type="entry name" value="Deoxycytidylate_deaminase_dom"/>
</dbReference>
<dbReference type="STRING" id="81824.A9V3W2"/>
<dbReference type="InterPro" id="IPR015517">
    <property type="entry name" value="dCMP_deaminase-rel"/>
</dbReference>
<evidence type="ECO:0000256" key="6">
    <source>
        <dbReference type="ARBA" id="ARBA00022833"/>
    </source>
</evidence>
<dbReference type="PANTHER" id="PTHR11086:SF18">
    <property type="entry name" value="DEOXYCYTIDYLATE DEAMINASE"/>
    <property type="match status" value="1"/>
</dbReference>
<dbReference type="GeneID" id="5892672"/>
<evidence type="ECO:0000256" key="7">
    <source>
        <dbReference type="ARBA" id="ARBA00038938"/>
    </source>
</evidence>
<keyword evidence="6" id="KW-0862">Zinc</keyword>
<feature type="region of interest" description="Disordered" evidence="9">
    <location>
        <begin position="1"/>
        <end position="22"/>
    </location>
</feature>
<dbReference type="InterPro" id="IPR016193">
    <property type="entry name" value="Cytidine_deaminase-like"/>
</dbReference>
<dbReference type="CDD" id="cd01286">
    <property type="entry name" value="deoxycytidylate_deaminase"/>
    <property type="match status" value="1"/>
</dbReference>
<dbReference type="OMA" id="HQPQMKE"/>
<dbReference type="eggNOG" id="KOG3127">
    <property type="taxonomic scope" value="Eukaryota"/>
</dbReference>
<accession>A9V3W2</accession>
<dbReference type="GO" id="GO:0005737">
    <property type="term" value="C:cytoplasm"/>
    <property type="evidence" value="ECO:0000318"/>
    <property type="project" value="GO_Central"/>
</dbReference>
<dbReference type="RefSeq" id="XP_001747313.1">
    <property type="nucleotide sequence ID" value="XM_001747261.1"/>
</dbReference>
<evidence type="ECO:0000256" key="5">
    <source>
        <dbReference type="ARBA" id="ARBA00022801"/>
    </source>
</evidence>
<evidence type="ECO:0000256" key="1">
    <source>
        <dbReference type="ARBA" id="ARBA00001947"/>
    </source>
</evidence>
<dbReference type="GO" id="GO:0004132">
    <property type="term" value="F:dCMP deaminase activity"/>
    <property type="evidence" value="ECO:0000318"/>
    <property type="project" value="GO_Central"/>
</dbReference>
<dbReference type="FunFam" id="3.40.140.10:FF:000021">
    <property type="entry name" value="Deoxycytidylate deaminase"/>
    <property type="match status" value="1"/>
</dbReference>
<evidence type="ECO:0000256" key="8">
    <source>
        <dbReference type="ARBA" id="ARBA00041763"/>
    </source>
</evidence>
<keyword evidence="3" id="KW-0479">Metal-binding</keyword>
<dbReference type="EMBL" id="CH991557">
    <property type="protein sequence ID" value="EDQ87780.1"/>
    <property type="molecule type" value="Genomic_DNA"/>
</dbReference>
<dbReference type="KEGG" id="mbr:MONBRDRAFT_33129"/>
<evidence type="ECO:0000256" key="2">
    <source>
        <dbReference type="ARBA" id="ARBA00006576"/>
    </source>
</evidence>
<keyword evidence="12" id="KW-1185">Reference proteome</keyword>
<dbReference type="EC" id="3.5.4.12" evidence="7"/>
<proteinExistence type="inferred from homology"/>
<comment type="cofactor">
    <cofactor evidence="1">
        <name>Zn(2+)</name>
        <dbReference type="ChEBI" id="CHEBI:29105"/>
    </cofactor>
</comment>
<evidence type="ECO:0000313" key="11">
    <source>
        <dbReference type="EMBL" id="EDQ87780.1"/>
    </source>
</evidence>
<dbReference type="Proteomes" id="UP000001357">
    <property type="component" value="Unassembled WGS sequence"/>
</dbReference>
<dbReference type="GO" id="GO:0006226">
    <property type="term" value="P:dUMP biosynthetic process"/>
    <property type="evidence" value="ECO:0000318"/>
    <property type="project" value="GO_Central"/>
</dbReference>
<dbReference type="InParanoid" id="A9V3W2"/>
<organism evidence="11 12">
    <name type="scientific">Monosiga brevicollis</name>
    <name type="common">Choanoflagellate</name>
    <dbReference type="NCBI Taxonomy" id="81824"/>
    <lineage>
        <taxon>Eukaryota</taxon>
        <taxon>Choanoflagellata</taxon>
        <taxon>Craspedida</taxon>
        <taxon>Salpingoecidae</taxon>
        <taxon>Monosiga</taxon>
    </lineage>
</organism>
<dbReference type="GO" id="GO:0046872">
    <property type="term" value="F:metal ion binding"/>
    <property type="evidence" value="ECO:0007669"/>
    <property type="project" value="UniProtKB-KW"/>
</dbReference>
<evidence type="ECO:0000259" key="10">
    <source>
        <dbReference type="PROSITE" id="PS51747"/>
    </source>
</evidence>
<keyword evidence="4" id="KW-0545">Nucleotide biosynthesis</keyword>
<dbReference type="SUPFAM" id="SSF53927">
    <property type="entry name" value="Cytidine deaminase-like"/>
    <property type="match status" value="1"/>
</dbReference>
<gene>
    <name evidence="11" type="ORF">MONBRDRAFT_33129</name>
</gene>
<keyword evidence="5" id="KW-0378">Hydrolase</keyword>